<sequence>MVTASGLLLSPLFVVIAERQGRFPQKGIFQAKNVYSVPNTTGLVGMIFNHEKESNFMLNKFQSTQLGFVSHWMFMFFACGKNSREK</sequence>
<evidence type="ECO:0000256" key="1">
    <source>
        <dbReference type="SAM" id="SignalP"/>
    </source>
</evidence>
<evidence type="ECO:0000313" key="3">
    <source>
        <dbReference type="WBParaSite" id="Gr19_v10_g3693.t1"/>
    </source>
</evidence>
<dbReference type="Proteomes" id="UP000887572">
    <property type="component" value="Unplaced"/>
</dbReference>
<feature type="signal peptide" evidence="1">
    <location>
        <begin position="1"/>
        <end position="17"/>
    </location>
</feature>
<evidence type="ECO:0000313" key="2">
    <source>
        <dbReference type="Proteomes" id="UP000887572"/>
    </source>
</evidence>
<proteinExistence type="predicted"/>
<protein>
    <submittedName>
        <fullName evidence="3">Uncharacterized protein</fullName>
    </submittedName>
</protein>
<feature type="chain" id="PRO_5036942754" evidence="1">
    <location>
        <begin position="18"/>
        <end position="86"/>
    </location>
</feature>
<dbReference type="WBParaSite" id="Gr19_v10_g3693.t1">
    <property type="protein sequence ID" value="Gr19_v10_g3693.t1"/>
    <property type="gene ID" value="Gr19_v10_g3693"/>
</dbReference>
<dbReference type="AlphaFoldDB" id="A0A914HR51"/>
<reference evidence="3" key="1">
    <citation type="submission" date="2022-11" db="UniProtKB">
        <authorList>
            <consortium name="WormBaseParasite"/>
        </authorList>
    </citation>
    <scope>IDENTIFICATION</scope>
</reference>
<organism evidence="2 3">
    <name type="scientific">Globodera rostochiensis</name>
    <name type="common">Golden nematode worm</name>
    <name type="synonym">Heterodera rostochiensis</name>
    <dbReference type="NCBI Taxonomy" id="31243"/>
    <lineage>
        <taxon>Eukaryota</taxon>
        <taxon>Metazoa</taxon>
        <taxon>Ecdysozoa</taxon>
        <taxon>Nematoda</taxon>
        <taxon>Chromadorea</taxon>
        <taxon>Rhabditida</taxon>
        <taxon>Tylenchina</taxon>
        <taxon>Tylenchomorpha</taxon>
        <taxon>Tylenchoidea</taxon>
        <taxon>Heteroderidae</taxon>
        <taxon>Heteroderinae</taxon>
        <taxon>Globodera</taxon>
    </lineage>
</organism>
<name>A0A914HR51_GLORO</name>
<accession>A0A914HR51</accession>
<keyword evidence="1" id="KW-0732">Signal</keyword>
<keyword evidence="2" id="KW-1185">Reference proteome</keyword>